<dbReference type="AlphaFoldDB" id="A0A139X079"/>
<organism evidence="2 3">
    <name type="scientific">Scytonema hofmannii PCC 7110</name>
    <dbReference type="NCBI Taxonomy" id="128403"/>
    <lineage>
        <taxon>Bacteria</taxon>
        <taxon>Bacillati</taxon>
        <taxon>Cyanobacteriota</taxon>
        <taxon>Cyanophyceae</taxon>
        <taxon>Nostocales</taxon>
        <taxon>Scytonemataceae</taxon>
        <taxon>Scytonema</taxon>
    </lineage>
</organism>
<dbReference type="InterPro" id="IPR036515">
    <property type="entry name" value="Transposase_17_sf"/>
</dbReference>
<name>A0A139X079_9CYAN</name>
<dbReference type="RefSeq" id="WP_017749332.1">
    <property type="nucleotide sequence ID" value="NZ_KQ976354.1"/>
</dbReference>
<gene>
    <name evidence="2" type="ORF">WA1_37565</name>
</gene>
<dbReference type="InterPro" id="IPR002686">
    <property type="entry name" value="Transposase_17"/>
</dbReference>
<reference evidence="2 3" key="1">
    <citation type="journal article" date="2013" name="Genome Biol. Evol.">
        <title>Genomes of Stigonematalean cyanobacteria (subsection V) and the evolution of oxygenic photosynthesis from prokaryotes to plastids.</title>
        <authorList>
            <person name="Dagan T."/>
            <person name="Roettger M."/>
            <person name="Stucken K."/>
            <person name="Landan G."/>
            <person name="Koch R."/>
            <person name="Major P."/>
            <person name="Gould S.B."/>
            <person name="Goremykin V.V."/>
            <person name="Rippka R."/>
            <person name="Tandeau de Marsac N."/>
            <person name="Gugger M."/>
            <person name="Lockhart P.J."/>
            <person name="Allen J.F."/>
            <person name="Brune I."/>
            <person name="Maus I."/>
            <person name="Puhler A."/>
            <person name="Martin W.F."/>
        </authorList>
    </citation>
    <scope>NUCLEOTIDE SEQUENCE [LARGE SCALE GENOMIC DNA]</scope>
    <source>
        <strain evidence="2 3">PCC 7110</strain>
    </source>
</reference>
<dbReference type="Pfam" id="PF01797">
    <property type="entry name" value="Y1_Tnp"/>
    <property type="match status" value="1"/>
</dbReference>
<dbReference type="Proteomes" id="UP000076925">
    <property type="component" value="Unassembled WGS sequence"/>
</dbReference>
<feature type="domain" description="Transposase IS200-like" evidence="1">
    <location>
        <begin position="8"/>
        <end position="128"/>
    </location>
</feature>
<dbReference type="GO" id="GO:0004803">
    <property type="term" value="F:transposase activity"/>
    <property type="evidence" value="ECO:0007669"/>
    <property type="project" value="InterPro"/>
</dbReference>
<dbReference type="SMART" id="SM01321">
    <property type="entry name" value="Y1_Tnp"/>
    <property type="match status" value="1"/>
</dbReference>
<protein>
    <submittedName>
        <fullName evidence="2">Transposase</fullName>
    </submittedName>
</protein>
<dbReference type="STRING" id="128403.WA1_37565"/>
<evidence type="ECO:0000313" key="2">
    <source>
        <dbReference type="EMBL" id="KYC38066.1"/>
    </source>
</evidence>
<dbReference type="GO" id="GO:0003677">
    <property type="term" value="F:DNA binding"/>
    <property type="evidence" value="ECO:0007669"/>
    <property type="project" value="InterPro"/>
</dbReference>
<dbReference type="PANTHER" id="PTHR33360:SF2">
    <property type="entry name" value="TRANSPOSASE FOR INSERTION SEQUENCE ELEMENT IS200"/>
    <property type="match status" value="1"/>
</dbReference>
<keyword evidence="3" id="KW-1185">Reference proteome</keyword>
<dbReference type="NCBIfam" id="NF033573">
    <property type="entry name" value="transpos_IS200"/>
    <property type="match status" value="1"/>
</dbReference>
<sequence length="133" mass="15405">MRKGSHAIFNIQLHIIFVTKYRNKIINEAMLASIRNTLTRVCEKNKCMLKEFNGESDHVHLLLDFHPDNNLSSLIGSMKSASSRIVRSEFKEIIDKYYCQDKFWSDSYCAVSCGGTPLEIVKQYIQSQDKPKR</sequence>
<comment type="caution">
    <text evidence="2">The sequence shown here is derived from an EMBL/GenBank/DDBJ whole genome shotgun (WGS) entry which is preliminary data.</text>
</comment>
<dbReference type="PANTHER" id="PTHR33360">
    <property type="entry name" value="TRANSPOSASE FOR INSERTION SEQUENCE ELEMENT IS200"/>
    <property type="match status" value="1"/>
</dbReference>
<dbReference type="OrthoDB" id="9798161at2"/>
<accession>A0A139X079</accession>
<dbReference type="GO" id="GO:0006313">
    <property type="term" value="P:DNA transposition"/>
    <property type="evidence" value="ECO:0007669"/>
    <property type="project" value="InterPro"/>
</dbReference>
<dbReference type="SUPFAM" id="SSF143422">
    <property type="entry name" value="Transposase IS200-like"/>
    <property type="match status" value="1"/>
</dbReference>
<evidence type="ECO:0000259" key="1">
    <source>
        <dbReference type="SMART" id="SM01321"/>
    </source>
</evidence>
<dbReference type="EMBL" id="ANNX02000042">
    <property type="protein sequence ID" value="KYC38066.1"/>
    <property type="molecule type" value="Genomic_DNA"/>
</dbReference>
<evidence type="ECO:0000313" key="3">
    <source>
        <dbReference type="Proteomes" id="UP000076925"/>
    </source>
</evidence>
<dbReference type="Gene3D" id="3.30.70.1290">
    <property type="entry name" value="Transposase IS200-like"/>
    <property type="match status" value="1"/>
</dbReference>
<proteinExistence type="predicted"/>